<proteinExistence type="predicted"/>
<name>A0A811N758_9POAL</name>
<evidence type="ECO:0000313" key="3">
    <source>
        <dbReference type="Proteomes" id="UP000604825"/>
    </source>
</evidence>
<dbReference type="OrthoDB" id="1731530at2759"/>
<feature type="region of interest" description="Disordered" evidence="1">
    <location>
        <begin position="1"/>
        <end position="56"/>
    </location>
</feature>
<accession>A0A811N758</accession>
<evidence type="ECO:0000313" key="2">
    <source>
        <dbReference type="EMBL" id="CAD6218889.1"/>
    </source>
</evidence>
<gene>
    <name evidence="2" type="ORF">NCGR_LOCUS12714</name>
</gene>
<organism evidence="2 3">
    <name type="scientific">Miscanthus lutarioriparius</name>
    <dbReference type="NCBI Taxonomy" id="422564"/>
    <lineage>
        <taxon>Eukaryota</taxon>
        <taxon>Viridiplantae</taxon>
        <taxon>Streptophyta</taxon>
        <taxon>Embryophyta</taxon>
        <taxon>Tracheophyta</taxon>
        <taxon>Spermatophyta</taxon>
        <taxon>Magnoliopsida</taxon>
        <taxon>Liliopsida</taxon>
        <taxon>Poales</taxon>
        <taxon>Poaceae</taxon>
        <taxon>PACMAD clade</taxon>
        <taxon>Panicoideae</taxon>
        <taxon>Andropogonodae</taxon>
        <taxon>Andropogoneae</taxon>
        <taxon>Saccharinae</taxon>
        <taxon>Miscanthus</taxon>
    </lineage>
</organism>
<protein>
    <submittedName>
        <fullName evidence="2">Uncharacterized protein</fullName>
    </submittedName>
</protein>
<keyword evidence="3" id="KW-1185">Reference proteome</keyword>
<dbReference type="EMBL" id="CAJGYO010000003">
    <property type="protein sequence ID" value="CAD6218889.1"/>
    <property type="molecule type" value="Genomic_DNA"/>
</dbReference>
<feature type="compositionally biased region" description="Low complexity" evidence="1">
    <location>
        <begin position="27"/>
        <end position="42"/>
    </location>
</feature>
<dbReference type="Gene3D" id="3.20.20.80">
    <property type="entry name" value="Glycosidases"/>
    <property type="match status" value="1"/>
</dbReference>
<evidence type="ECO:0000256" key="1">
    <source>
        <dbReference type="SAM" id="MobiDB-lite"/>
    </source>
</evidence>
<dbReference type="AlphaFoldDB" id="A0A811N758"/>
<reference evidence="2" key="1">
    <citation type="submission" date="2020-10" db="EMBL/GenBank/DDBJ databases">
        <authorList>
            <person name="Han B."/>
            <person name="Lu T."/>
            <person name="Zhao Q."/>
            <person name="Huang X."/>
            <person name="Zhao Y."/>
        </authorList>
    </citation>
    <scope>NUCLEOTIDE SEQUENCE</scope>
</reference>
<comment type="caution">
    <text evidence="2">The sequence shown here is derived from an EMBL/GenBank/DDBJ whole genome shotgun (WGS) entry which is preliminary data.</text>
</comment>
<dbReference type="Proteomes" id="UP000604825">
    <property type="component" value="Unassembled WGS sequence"/>
</dbReference>
<sequence>MGALMSKVPGKLPTVFGRETTHSRSFTPSANPTPNPNTADAPGCDEEQPERKSKTNAKLQKNFESVLGVRRSIVTLAATTDGWRMCCSGTVVDHVSKKTWILTSATLVRKPDTQFEVYGHDDIKGGGNVRLSVLFVQCEARRSGVQKVKSNATASTVQQDKTMATARGDVDHRPIYDLDPKLDKFKDHFSYRIKRFLDQKGSIEENEGSLEEFSKG</sequence>